<dbReference type="EMBL" id="JJML01000015">
    <property type="protein sequence ID" value="KGF73102.1"/>
    <property type="molecule type" value="Genomic_DNA"/>
</dbReference>
<reference evidence="1 2" key="1">
    <citation type="journal article" date="2014" name="Mol. Ecol.">
        <title>Evolution of Synechococcus.</title>
        <authorList>
            <person name="Dvorak P."/>
            <person name="Casamatta D."/>
            <person name="Hasler P."/>
            <person name="Poulickova A."/>
            <person name="Ondrej V."/>
            <person name="Sanges R."/>
        </authorList>
    </citation>
    <scope>NUCLEOTIDE SEQUENCE [LARGE SCALE GENOMIC DNA]</scope>
    <source>
        <strain evidence="1 2">CAUP A 1101</strain>
    </source>
</reference>
<proteinExistence type="predicted"/>
<gene>
    <name evidence="1" type="ORF">DO97_01805</name>
</gene>
<dbReference type="AlphaFoldDB" id="A0A098TMM2"/>
<protein>
    <submittedName>
        <fullName evidence="1">Uncharacterized protein</fullName>
    </submittedName>
</protein>
<evidence type="ECO:0000313" key="2">
    <source>
        <dbReference type="Proteomes" id="UP000030170"/>
    </source>
</evidence>
<comment type="caution">
    <text evidence="1">The sequence shown here is derived from an EMBL/GenBank/DDBJ whole genome shotgun (WGS) entry which is preliminary data.</text>
</comment>
<name>A0A098TMM2_9CYAN</name>
<dbReference type="Proteomes" id="UP000030170">
    <property type="component" value="Unassembled WGS sequence"/>
</dbReference>
<accession>A0A098TMM2</accession>
<dbReference type="RefSeq" id="WP_036531959.1">
    <property type="nucleotide sequence ID" value="NZ_JJML01000015.1"/>
</dbReference>
<evidence type="ECO:0000313" key="1">
    <source>
        <dbReference type="EMBL" id="KGF73102.1"/>
    </source>
</evidence>
<organism evidence="1 2">
    <name type="scientific">Neosynechococcus sphagnicola sy1</name>
    <dbReference type="NCBI Taxonomy" id="1497020"/>
    <lineage>
        <taxon>Bacteria</taxon>
        <taxon>Bacillati</taxon>
        <taxon>Cyanobacteriota</taxon>
        <taxon>Cyanophyceae</taxon>
        <taxon>Neosynechococcales</taxon>
        <taxon>Neosynechococcaceae</taxon>
        <taxon>Neosynechococcus</taxon>
    </lineage>
</organism>
<keyword evidence="2" id="KW-1185">Reference proteome</keyword>
<sequence length="80" mass="9057">MRSVWYSGHIHKIPIWWAAIAELSWAIAVDQRGIVATIFVTSGSAFLEDVLKVFQGVFHHPSYLEANTRESGFQGLRSRL</sequence>